<dbReference type="AlphaFoldDB" id="A0A6J6D071"/>
<dbReference type="PANTHER" id="PTHR30535">
    <property type="entry name" value="VITAMIN B12-BINDING PROTEIN"/>
    <property type="match status" value="1"/>
</dbReference>
<dbReference type="NCBIfam" id="NF038402">
    <property type="entry name" value="TroA_like"/>
    <property type="match status" value="1"/>
</dbReference>
<dbReference type="PROSITE" id="PS51257">
    <property type="entry name" value="PROKAR_LIPOPROTEIN"/>
    <property type="match status" value="1"/>
</dbReference>
<gene>
    <name evidence="3" type="ORF">UFOPK1619_00049</name>
</gene>
<protein>
    <submittedName>
        <fullName evidence="3">Unannotated protein</fullName>
    </submittedName>
</protein>
<dbReference type="EMBL" id="CAEZTI010000004">
    <property type="protein sequence ID" value="CAB4555803.1"/>
    <property type="molecule type" value="Genomic_DNA"/>
</dbReference>
<dbReference type="CDD" id="cd01143">
    <property type="entry name" value="YvrC"/>
    <property type="match status" value="1"/>
</dbReference>
<keyword evidence="1" id="KW-0732">Signal</keyword>
<accession>A0A6J6D071</accession>
<evidence type="ECO:0000259" key="2">
    <source>
        <dbReference type="PROSITE" id="PS50983"/>
    </source>
</evidence>
<dbReference type="Pfam" id="PF01497">
    <property type="entry name" value="Peripla_BP_2"/>
    <property type="match status" value="1"/>
</dbReference>
<dbReference type="PROSITE" id="PS50983">
    <property type="entry name" value="FE_B12_PBP"/>
    <property type="match status" value="1"/>
</dbReference>
<evidence type="ECO:0000313" key="3">
    <source>
        <dbReference type="EMBL" id="CAB4555803.1"/>
    </source>
</evidence>
<organism evidence="3">
    <name type="scientific">freshwater metagenome</name>
    <dbReference type="NCBI Taxonomy" id="449393"/>
    <lineage>
        <taxon>unclassified sequences</taxon>
        <taxon>metagenomes</taxon>
        <taxon>ecological metagenomes</taxon>
    </lineage>
</organism>
<dbReference type="InterPro" id="IPR050902">
    <property type="entry name" value="ABC_Transporter_SBP"/>
</dbReference>
<dbReference type="SUPFAM" id="SSF53807">
    <property type="entry name" value="Helical backbone' metal receptor"/>
    <property type="match status" value="1"/>
</dbReference>
<dbReference type="InterPro" id="IPR054828">
    <property type="entry name" value="Vit_B12_bind_prot"/>
</dbReference>
<dbReference type="PANTHER" id="PTHR30535:SF34">
    <property type="entry name" value="MOLYBDATE-BINDING PROTEIN MOLA"/>
    <property type="match status" value="1"/>
</dbReference>
<sequence length="303" mass="32100">MSKIRYSRWRVITAAIVATVSLAACGSGTDTADTTVAPEAALKIVSLSPTATEMLYAIGAGDQVVAVDSLSTYPAEVSSKVTKISAYEPSVEAILAYEPDVVLISNDMNKITEQLESISSRKITVWTGVAAASIDDVYKQINELGELTGHSSEASALVADMKKRIDAVVPDVAPTDASSVYYELDNTYYSVTSNTFVGALLKQFGMVSIADGVEEGNDYPQLSAEAIVKADPSIIFLADTKCCQQSAATVKARAGWSGISAVKGDNIIELDDDVASRWGPRIVDLIEQFGAAHTAMLKKNAAK</sequence>
<dbReference type="Gene3D" id="3.40.50.1980">
    <property type="entry name" value="Nitrogenase molybdenum iron protein domain"/>
    <property type="match status" value="2"/>
</dbReference>
<dbReference type="GO" id="GO:0071281">
    <property type="term" value="P:cellular response to iron ion"/>
    <property type="evidence" value="ECO:0007669"/>
    <property type="project" value="TreeGrafter"/>
</dbReference>
<dbReference type="InterPro" id="IPR002491">
    <property type="entry name" value="ABC_transptr_periplasmic_BD"/>
</dbReference>
<proteinExistence type="predicted"/>
<name>A0A6J6D071_9ZZZZ</name>
<feature type="domain" description="Fe/B12 periplasmic-binding" evidence="2">
    <location>
        <begin position="43"/>
        <end position="300"/>
    </location>
</feature>
<reference evidence="3" key="1">
    <citation type="submission" date="2020-05" db="EMBL/GenBank/DDBJ databases">
        <authorList>
            <person name="Chiriac C."/>
            <person name="Salcher M."/>
            <person name="Ghai R."/>
            <person name="Kavagutti S V."/>
        </authorList>
    </citation>
    <scope>NUCLEOTIDE SEQUENCE</scope>
</reference>
<evidence type="ECO:0000256" key="1">
    <source>
        <dbReference type="ARBA" id="ARBA00022729"/>
    </source>
</evidence>